<organism evidence="3 4">
    <name type="scientific">Rhypophila decipiens</name>
    <dbReference type="NCBI Taxonomy" id="261697"/>
    <lineage>
        <taxon>Eukaryota</taxon>
        <taxon>Fungi</taxon>
        <taxon>Dikarya</taxon>
        <taxon>Ascomycota</taxon>
        <taxon>Pezizomycotina</taxon>
        <taxon>Sordariomycetes</taxon>
        <taxon>Sordariomycetidae</taxon>
        <taxon>Sordariales</taxon>
        <taxon>Naviculisporaceae</taxon>
        <taxon>Rhypophila</taxon>
    </lineage>
</organism>
<protein>
    <recommendedName>
        <fullName evidence="2">N-acetyltransferase domain-containing protein</fullName>
    </recommendedName>
</protein>
<evidence type="ECO:0000259" key="2">
    <source>
        <dbReference type="Pfam" id="PF00583"/>
    </source>
</evidence>
<feature type="domain" description="N-acetyltransferase" evidence="2">
    <location>
        <begin position="240"/>
        <end position="339"/>
    </location>
</feature>
<feature type="region of interest" description="Disordered" evidence="1">
    <location>
        <begin position="1"/>
        <end position="36"/>
    </location>
</feature>
<sequence>MTTQEHIVAMGSPAISGHGSGPDSRSLDSTRSPTFSYTHTGKRETVVIQDAETYLPLSRLLKEGDIILLLTPAVPPRPASSSPTTSCGDPFEPLGRALVKYHPWVRHVPYLPRNGITPTHAAHIRVAAVVVFVISGPAVSGQISQVALAETTRTACESRPHIILACCDIRSLGPLEMSFPAIVQIPDYSPSELEAAAGSLFRESQRLPPTGPNVQNLILAPKAWPVEIWNAHRDGEAIHRLWCDCVPDNYKLSFYMFQSLLQREGYDMHYVVREPRTAEIVGFCATYTNYVDSGGERLIGCMAALLVHKSYRNRGIGLSLHDHAAAQLVKPRGICRLQLGSTFPRLFYGLPVDSPAEDWFRRRNWPIHPHSSEPGTGQEACDWILNFEDWPSAPGLLPSELTFRPCELSEFSLVLEMVKRDSQRKDNVGWYDQYVKLAESLNIRDIILGLQGDRIVATAITYVKKTGSPLAEDLPWAATIGDDVGGVTCICILDDEPDIASKRDTIMIRLLDSCIRLLLHHGMKKMFIDAVKGGEEGFQSMDTEIQSYSAGSGPPVLYITRTLVRDGNSDYLGLGIASSFHATYMYLYDTSLHWSCISGGKIICLDLRRQGREDARYGTCVAFAFRESLRIGERANR</sequence>
<feature type="compositionally biased region" description="Polar residues" evidence="1">
    <location>
        <begin position="27"/>
        <end position="36"/>
    </location>
</feature>
<evidence type="ECO:0000256" key="1">
    <source>
        <dbReference type="SAM" id="MobiDB-lite"/>
    </source>
</evidence>
<dbReference type="InterPro" id="IPR016181">
    <property type="entry name" value="Acyl_CoA_acyltransferase"/>
</dbReference>
<dbReference type="Proteomes" id="UP001301769">
    <property type="component" value="Unassembled WGS sequence"/>
</dbReference>
<name>A0AAN6Y535_9PEZI</name>
<reference evidence="3" key="2">
    <citation type="submission" date="2023-05" db="EMBL/GenBank/DDBJ databases">
        <authorList>
            <consortium name="Lawrence Berkeley National Laboratory"/>
            <person name="Steindorff A."/>
            <person name="Hensen N."/>
            <person name="Bonometti L."/>
            <person name="Westerberg I."/>
            <person name="Brannstrom I.O."/>
            <person name="Guillou S."/>
            <person name="Cros-Aarteil S."/>
            <person name="Calhoun S."/>
            <person name="Haridas S."/>
            <person name="Kuo A."/>
            <person name="Mondo S."/>
            <person name="Pangilinan J."/>
            <person name="Riley R."/>
            <person name="Labutti K."/>
            <person name="Andreopoulos B."/>
            <person name="Lipzen A."/>
            <person name="Chen C."/>
            <person name="Yanf M."/>
            <person name="Daum C."/>
            <person name="Ng V."/>
            <person name="Clum A."/>
            <person name="Ohm R."/>
            <person name="Martin F."/>
            <person name="Silar P."/>
            <person name="Natvig D."/>
            <person name="Lalanne C."/>
            <person name="Gautier V."/>
            <person name="Ament-Velasquez S.L."/>
            <person name="Kruys A."/>
            <person name="Hutchinson M.I."/>
            <person name="Powell A.J."/>
            <person name="Barry K."/>
            <person name="Miller A.N."/>
            <person name="Grigoriev I.V."/>
            <person name="Debuchy R."/>
            <person name="Gladieux P."/>
            <person name="Thoren M.H."/>
            <person name="Johannesson H."/>
        </authorList>
    </citation>
    <scope>NUCLEOTIDE SEQUENCE</scope>
    <source>
        <strain evidence="3">PSN293</strain>
    </source>
</reference>
<reference evidence="3" key="1">
    <citation type="journal article" date="2023" name="Mol. Phylogenet. Evol.">
        <title>Genome-scale phylogeny and comparative genomics of the fungal order Sordariales.</title>
        <authorList>
            <person name="Hensen N."/>
            <person name="Bonometti L."/>
            <person name="Westerberg I."/>
            <person name="Brannstrom I.O."/>
            <person name="Guillou S."/>
            <person name="Cros-Aarteil S."/>
            <person name="Calhoun S."/>
            <person name="Haridas S."/>
            <person name="Kuo A."/>
            <person name="Mondo S."/>
            <person name="Pangilinan J."/>
            <person name="Riley R."/>
            <person name="LaButti K."/>
            <person name="Andreopoulos B."/>
            <person name="Lipzen A."/>
            <person name="Chen C."/>
            <person name="Yan M."/>
            <person name="Daum C."/>
            <person name="Ng V."/>
            <person name="Clum A."/>
            <person name="Steindorff A."/>
            <person name="Ohm R.A."/>
            <person name="Martin F."/>
            <person name="Silar P."/>
            <person name="Natvig D.O."/>
            <person name="Lalanne C."/>
            <person name="Gautier V."/>
            <person name="Ament-Velasquez S.L."/>
            <person name="Kruys A."/>
            <person name="Hutchinson M.I."/>
            <person name="Powell A.J."/>
            <person name="Barry K."/>
            <person name="Miller A.N."/>
            <person name="Grigoriev I.V."/>
            <person name="Debuchy R."/>
            <person name="Gladieux P."/>
            <person name="Hiltunen Thoren M."/>
            <person name="Johannesson H."/>
        </authorList>
    </citation>
    <scope>NUCLEOTIDE SEQUENCE</scope>
    <source>
        <strain evidence="3">PSN293</strain>
    </source>
</reference>
<keyword evidence="4" id="KW-1185">Reference proteome</keyword>
<evidence type="ECO:0000313" key="4">
    <source>
        <dbReference type="Proteomes" id="UP001301769"/>
    </source>
</evidence>
<dbReference type="SUPFAM" id="SSF55729">
    <property type="entry name" value="Acyl-CoA N-acyltransferases (Nat)"/>
    <property type="match status" value="1"/>
</dbReference>
<dbReference type="FunFam" id="3.40.630.30:FF:000233">
    <property type="entry name" value="Uncharacterized protein 9G6.260"/>
    <property type="match status" value="1"/>
</dbReference>
<evidence type="ECO:0000313" key="3">
    <source>
        <dbReference type="EMBL" id="KAK4212381.1"/>
    </source>
</evidence>
<dbReference type="Pfam" id="PF00583">
    <property type="entry name" value="Acetyltransf_1"/>
    <property type="match status" value="1"/>
</dbReference>
<proteinExistence type="predicted"/>
<gene>
    <name evidence="3" type="ORF">QBC37DRAFT_401626</name>
</gene>
<dbReference type="CDD" id="cd04301">
    <property type="entry name" value="NAT_SF"/>
    <property type="match status" value="1"/>
</dbReference>
<accession>A0AAN6Y535</accession>
<dbReference type="EMBL" id="MU858129">
    <property type="protein sequence ID" value="KAK4212381.1"/>
    <property type="molecule type" value="Genomic_DNA"/>
</dbReference>
<comment type="caution">
    <text evidence="3">The sequence shown here is derived from an EMBL/GenBank/DDBJ whole genome shotgun (WGS) entry which is preliminary data.</text>
</comment>
<dbReference type="Gene3D" id="3.40.630.30">
    <property type="match status" value="1"/>
</dbReference>
<dbReference type="AlphaFoldDB" id="A0AAN6Y535"/>
<dbReference type="InterPro" id="IPR000182">
    <property type="entry name" value="GNAT_dom"/>
</dbReference>
<dbReference type="GO" id="GO:0016747">
    <property type="term" value="F:acyltransferase activity, transferring groups other than amino-acyl groups"/>
    <property type="evidence" value="ECO:0007669"/>
    <property type="project" value="InterPro"/>
</dbReference>